<dbReference type="SMART" id="SM00421">
    <property type="entry name" value="HTH_LUXR"/>
    <property type="match status" value="1"/>
</dbReference>
<dbReference type="InterPro" id="IPR016032">
    <property type="entry name" value="Sig_transdc_resp-reg_C-effctor"/>
</dbReference>
<keyword evidence="1" id="KW-0547">Nucleotide-binding</keyword>
<dbReference type="GO" id="GO:0005524">
    <property type="term" value="F:ATP binding"/>
    <property type="evidence" value="ECO:0007669"/>
    <property type="project" value="UniProtKB-KW"/>
</dbReference>
<dbReference type="PROSITE" id="PS00622">
    <property type="entry name" value="HTH_LUXR_1"/>
    <property type="match status" value="1"/>
</dbReference>
<dbReference type="RefSeq" id="WP_150935635.1">
    <property type="nucleotide sequence ID" value="NZ_VYTZ01000008.1"/>
</dbReference>
<dbReference type="PRINTS" id="PR00038">
    <property type="entry name" value="HTHLUXR"/>
</dbReference>
<sequence length="924" mass="98930">MDQRHHGAGRGENIDLLGRKNECARLDELLASVRIGESRALVVRGAPGVGKSALLGYAATSAADARVLRAAGVESEMELAFASLHQLCAPLLGRLSSLPAPQRDALETVFRLREGPAPDHFMVGLAVLSLLSDASEKQPLLCLIDDVQWLDLASAQILGFVARRLLAESIGMLFGTRRPGPELRGLAELEVTGLADAEARALLSSVTHAPLDRHIRDRILAETQGNPLALLELPRGLTPTQMAGGLGLLGADSLPGRIEQSFLNRVEGLPEQAALLLLVAAAEPVGDPDLVRRAAERLGVTLTTALIDGTDGLLSFDVRVTFRHPLVRSAAYRAARPEDRRAVHLALAEVTDPQEAPDRRAWHLAAATAGPDEAVAAELERSANRAQARGGVAAAAAFLQRAAALTADSAQRADRMLAAAEASLLSGQLDDVSRLLSSVSVASLTGFQDGRAGVLRGQIAFASGGGTEAIALLLDAADRLEPGNPRLARETYLTAWGMAVSVGDQEALMAVSRSVRNLSSPDRPGPLDLLLDGFALLVTEGRASAAATLRQAAKELIDIPAADVLRWGWVATGASAAIWDHEAMLAIYTRQVQVVRDAGALRELPYHLSTLAYALSWAGDFEGAAAVIAEGDTIAAATGNPLPPYPALRLLSLRGRESETVAMVSATIEASAASGFGMGITGAQWAAAVLYNGLARYPEAVHAAQSTPHISEPWLSTWMLPELAEAASRAGEADLARDAFERLAEATRPFSTDFARGLEARTRALVVDGPDTEDLYREAVERLSSAGLRPELARAHLLYGEWLRRESRRAEARDRLRTAYGMFVSIGMEAFAERARRELLATGETVRKRTVEPSSGEALTAQERQIALLARDGFSNPEIGTRLFLSPRTVEWHLRNIYGKLLITSRRQLRDALPRDEFEPTSER</sequence>
<dbReference type="InterPro" id="IPR036388">
    <property type="entry name" value="WH-like_DNA-bd_sf"/>
</dbReference>
<dbReference type="SUPFAM" id="SSF46894">
    <property type="entry name" value="C-terminal effector domain of the bipartite response regulators"/>
    <property type="match status" value="1"/>
</dbReference>
<dbReference type="InterPro" id="IPR027417">
    <property type="entry name" value="P-loop_NTPase"/>
</dbReference>
<reference evidence="4 5" key="1">
    <citation type="submission" date="2019-09" db="EMBL/GenBank/DDBJ databases">
        <title>Screening of Novel Bioactive Compounds from Soil-Associated.</title>
        <authorList>
            <person name="Gong X."/>
        </authorList>
    </citation>
    <scope>NUCLEOTIDE SEQUENCE [LARGE SCALE GENOMIC DNA]</scope>
    <source>
        <strain evidence="4 5">Gxj-6</strain>
    </source>
</reference>
<accession>A0A5J5JXM8</accession>
<evidence type="ECO:0000256" key="1">
    <source>
        <dbReference type="ARBA" id="ARBA00022741"/>
    </source>
</evidence>
<dbReference type="GO" id="GO:0004016">
    <property type="term" value="F:adenylate cyclase activity"/>
    <property type="evidence" value="ECO:0007669"/>
    <property type="project" value="TreeGrafter"/>
</dbReference>
<dbReference type="GO" id="GO:0005737">
    <property type="term" value="C:cytoplasm"/>
    <property type="evidence" value="ECO:0007669"/>
    <property type="project" value="TreeGrafter"/>
</dbReference>
<dbReference type="CDD" id="cd06170">
    <property type="entry name" value="LuxR_C_like"/>
    <property type="match status" value="1"/>
</dbReference>
<gene>
    <name evidence="4" type="ORF">F5972_22625</name>
</gene>
<dbReference type="InterPro" id="IPR041664">
    <property type="entry name" value="AAA_16"/>
</dbReference>
<dbReference type="Gene3D" id="1.10.10.10">
    <property type="entry name" value="Winged helix-like DNA-binding domain superfamily/Winged helix DNA-binding domain"/>
    <property type="match status" value="1"/>
</dbReference>
<keyword evidence="2" id="KW-0067">ATP-binding</keyword>
<dbReference type="PROSITE" id="PS50043">
    <property type="entry name" value="HTH_LUXR_2"/>
    <property type="match status" value="1"/>
</dbReference>
<dbReference type="PANTHER" id="PTHR16305">
    <property type="entry name" value="TESTICULAR SOLUBLE ADENYLYL CYCLASE"/>
    <property type="match status" value="1"/>
</dbReference>
<organism evidence="4 5">
    <name type="scientific">Microbispora cellulosiformans</name>
    <dbReference type="NCBI Taxonomy" id="2614688"/>
    <lineage>
        <taxon>Bacteria</taxon>
        <taxon>Bacillati</taxon>
        <taxon>Actinomycetota</taxon>
        <taxon>Actinomycetes</taxon>
        <taxon>Streptosporangiales</taxon>
        <taxon>Streptosporangiaceae</taxon>
        <taxon>Microbispora</taxon>
    </lineage>
</organism>
<evidence type="ECO:0000256" key="2">
    <source>
        <dbReference type="ARBA" id="ARBA00022840"/>
    </source>
</evidence>
<name>A0A5J5JXM8_9ACTN</name>
<evidence type="ECO:0000313" key="5">
    <source>
        <dbReference type="Proteomes" id="UP000327011"/>
    </source>
</evidence>
<dbReference type="GO" id="GO:0003677">
    <property type="term" value="F:DNA binding"/>
    <property type="evidence" value="ECO:0007669"/>
    <property type="project" value="InterPro"/>
</dbReference>
<dbReference type="SUPFAM" id="SSF52540">
    <property type="entry name" value="P-loop containing nucleoside triphosphate hydrolases"/>
    <property type="match status" value="1"/>
</dbReference>
<evidence type="ECO:0000313" key="4">
    <source>
        <dbReference type="EMBL" id="KAA9376250.1"/>
    </source>
</evidence>
<dbReference type="Pfam" id="PF00196">
    <property type="entry name" value="GerE"/>
    <property type="match status" value="1"/>
</dbReference>
<feature type="domain" description="HTH luxR-type" evidence="3">
    <location>
        <begin position="852"/>
        <end position="917"/>
    </location>
</feature>
<dbReference type="AlphaFoldDB" id="A0A5J5JXM8"/>
<dbReference type="InterPro" id="IPR000792">
    <property type="entry name" value="Tscrpt_reg_LuxR_C"/>
</dbReference>
<dbReference type="GO" id="GO:0006355">
    <property type="term" value="P:regulation of DNA-templated transcription"/>
    <property type="evidence" value="ECO:0007669"/>
    <property type="project" value="InterPro"/>
</dbReference>
<proteinExistence type="predicted"/>
<dbReference type="Pfam" id="PF13191">
    <property type="entry name" value="AAA_16"/>
    <property type="match status" value="1"/>
</dbReference>
<dbReference type="PANTHER" id="PTHR16305:SF35">
    <property type="entry name" value="TRANSCRIPTIONAL ACTIVATOR DOMAIN"/>
    <property type="match status" value="1"/>
</dbReference>
<comment type="caution">
    <text evidence="4">The sequence shown here is derived from an EMBL/GenBank/DDBJ whole genome shotgun (WGS) entry which is preliminary data.</text>
</comment>
<evidence type="ECO:0000259" key="3">
    <source>
        <dbReference type="PROSITE" id="PS50043"/>
    </source>
</evidence>
<dbReference type="Proteomes" id="UP000327011">
    <property type="component" value="Unassembled WGS sequence"/>
</dbReference>
<keyword evidence="5" id="KW-1185">Reference proteome</keyword>
<dbReference type="EMBL" id="VYTZ01000008">
    <property type="protein sequence ID" value="KAA9376250.1"/>
    <property type="molecule type" value="Genomic_DNA"/>
</dbReference>
<protein>
    <submittedName>
        <fullName evidence="4">Helix-turn-helix domain-containing protein</fullName>
    </submittedName>
</protein>